<evidence type="ECO:0000259" key="1">
    <source>
        <dbReference type="Pfam" id="PF13843"/>
    </source>
</evidence>
<dbReference type="AlphaFoldDB" id="A0A225VPE8"/>
<dbReference type="Pfam" id="PF13843">
    <property type="entry name" value="DDE_Tnp_1_7"/>
    <property type="match status" value="1"/>
</dbReference>
<organism evidence="2 3">
    <name type="scientific">Phytophthora megakarya</name>
    <dbReference type="NCBI Taxonomy" id="4795"/>
    <lineage>
        <taxon>Eukaryota</taxon>
        <taxon>Sar</taxon>
        <taxon>Stramenopiles</taxon>
        <taxon>Oomycota</taxon>
        <taxon>Peronosporomycetes</taxon>
        <taxon>Peronosporales</taxon>
        <taxon>Peronosporaceae</taxon>
        <taxon>Phytophthora</taxon>
    </lineage>
</organism>
<sequence>MTKTAQQQFVTKSVIVGPANRISLSRQKIKACAKFVHDIYIDDQLVAFTPAGESWMKKKIYSPVGTAYIVGRVCRRAKTSSDGFQVRWLDSQFQSAVEHLHVGIVQSDIENYRSLSNGKANQNWLKLLQCDGSEEIDISDATDLEEQDKFEAYDPAELLPPSLKEIEALQSMRFEPAMEMEAPRDLYLHGDGSTTTHVRREYRHIFEQSASSSFFRISRCTFGVKSYRRRTSTLLYTFTMDELMRFLGIMFFMALNDKGEYANYWGPQPEDAIFGGKSTSLDGVMSLNRYNLILRCLSFNADPKTMDQDAAVRIRPLLIILKVTGAKTSLSVETLPLTKQASHVDRAKDAT</sequence>
<dbReference type="Proteomes" id="UP000198211">
    <property type="component" value="Unassembled WGS sequence"/>
</dbReference>
<dbReference type="InterPro" id="IPR029526">
    <property type="entry name" value="PGBD"/>
</dbReference>
<comment type="caution">
    <text evidence="2">The sequence shown here is derived from an EMBL/GenBank/DDBJ whole genome shotgun (WGS) entry which is preliminary data.</text>
</comment>
<evidence type="ECO:0000313" key="3">
    <source>
        <dbReference type="Proteomes" id="UP000198211"/>
    </source>
</evidence>
<name>A0A225VPE8_9STRA</name>
<gene>
    <name evidence="2" type="ORF">PHMEG_00020412</name>
</gene>
<proteinExistence type="predicted"/>
<protein>
    <recommendedName>
        <fullName evidence="1">PiggyBac transposable element-derived protein domain-containing protein</fullName>
    </recommendedName>
</protein>
<dbReference type="OrthoDB" id="115587at2759"/>
<accession>A0A225VPE8</accession>
<dbReference type="EMBL" id="NBNE01003623">
    <property type="protein sequence ID" value="OWZ07222.1"/>
    <property type="molecule type" value="Genomic_DNA"/>
</dbReference>
<dbReference type="STRING" id="4795.A0A225VPE8"/>
<evidence type="ECO:0000313" key="2">
    <source>
        <dbReference type="EMBL" id="OWZ07222.1"/>
    </source>
</evidence>
<feature type="domain" description="PiggyBac transposable element-derived protein" evidence="1">
    <location>
        <begin position="238"/>
        <end position="319"/>
    </location>
</feature>
<reference evidence="3" key="1">
    <citation type="submission" date="2017-03" db="EMBL/GenBank/DDBJ databases">
        <title>Phytopthora megakarya and P. palmivora, two closely related causual agents of cacao black pod achieved similar genome size and gene model numbers by different mechanisms.</title>
        <authorList>
            <person name="Ali S."/>
            <person name="Shao J."/>
            <person name="Larry D.J."/>
            <person name="Kronmiller B."/>
            <person name="Shen D."/>
            <person name="Strem M.D."/>
            <person name="Melnick R.L."/>
            <person name="Guiltinan M.J."/>
            <person name="Tyler B.M."/>
            <person name="Meinhardt L.W."/>
            <person name="Bailey B.A."/>
        </authorList>
    </citation>
    <scope>NUCLEOTIDE SEQUENCE [LARGE SCALE GENOMIC DNA]</scope>
    <source>
        <strain evidence="3">zdho120</strain>
    </source>
</reference>
<keyword evidence="3" id="KW-1185">Reference proteome</keyword>